<keyword evidence="2" id="KW-0812">Transmembrane</keyword>
<organism evidence="3">
    <name type="scientific">viral metagenome</name>
    <dbReference type="NCBI Taxonomy" id="1070528"/>
    <lineage>
        <taxon>unclassified sequences</taxon>
        <taxon>metagenomes</taxon>
        <taxon>organismal metagenomes</taxon>
    </lineage>
</organism>
<name>A0A6C0H6A9_9ZZZZ</name>
<sequence length="97" mass="10897">MIFTQQLTHSFVKGVGKTAAALVVMGLVTGAVMGVMVMFERNTNLDIRAKKKSSKSKSQQTQTPLEMESLEEPLTKEQISEAMEDVNKYKKMFGKFY</sequence>
<feature type="region of interest" description="Disordered" evidence="1">
    <location>
        <begin position="49"/>
        <end position="73"/>
    </location>
</feature>
<evidence type="ECO:0000256" key="1">
    <source>
        <dbReference type="SAM" id="MobiDB-lite"/>
    </source>
</evidence>
<keyword evidence="2" id="KW-1133">Transmembrane helix</keyword>
<proteinExistence type="predicted"/>
<evidence type="ECO:0000313" key="3">
    <source>
        <dbReference type="EMBL" id="QHT76111.1"/>
    </source>
</evidence>
<accession>A0A6C0H6A9</accession>
<dbReference type="EMBL" id="MN739889">
    <property type="protein sequence ID" value="QHT76111.1"/>
    <property type="molecule type" value="Genomic_DNA"/>
</dbReference>
<protein>
    <submittedName>
        <fullName evidence="3">Uncharacterized protein</fullName>
    </submittedName>
</protein>
<keyword evidence="2" id="KW-0472">Membrane</keyword>
<feature type="transmembrane region" description="Helical" evidence="2">
    <location>
        <begin position="20"/>
        <end position="39"/>
    </location>
</feature>
<dbReference type="AlphaFoldDB" id="A0A6C0H6A9"/>
<reference evidence="3" key="1">
    <citation type="journal article" date="2020" name="Nature">
        <title>Giant virus diversity and host interactions through global metagenomics.</title>
        <authorList>
            <person name="Schulz F."/>
            <person name="Roux S."/>
            <person name="Paez-Espino D."/>
            <person name="Jungbluth S."/>
            <person name="Walsh D.A."/>
            <person name="Denef V.J."/>
            <person name="McMahon K.D."/>
            <person name="Konstantinidis K.T."/>
            <person name="Eloe-Fadrosh E.A."/>
            <person name="Kyrpides N.C."/>
            <person name="Woyke T."/>
        </authorList>
    </citation>
    <scope>NUCLEOTIDE SEQUENCE</scope>
    <source>
        <strain evidence="3">GVMAG-M-3300023179-73</strain>
    </source>
</reference>
<evidence type="ECO:0000256" key="2">
    <source>
        <dbReference type="SAM" id="Phobius"/>
    </source>
</evidence>